<name>A0ABT8TGW4_9GAMM</name>
<dbReference type="EMBL" id="JAULRT010000060">
    <property type="protein sequence ID" value="MDO3383332.1"/>
    <property type="molecule type" value="Genomic_DNA"/>
</dbReference>
<evidence type="ECO:0000313" key="3">
    <source>
        <dbReference type="Proteomes" id="UP001168380"/>
    </source>
</evidence>
<gene>
    <name evidence="2" type="ORF">QWI16_14210</name>
</gene>
<evidence type="ECO:0008006" key="4">
    <source>
        <dbReference type="Google" id="ProtNLM"/>
    </source>
</evidence>
<feature type="transmembrane region" description="Helical" evidence="1">
    <location>
        <begin position="91"/>
        <end position="119"/>
    </location>
</feature>
<dbReference type="Proteomes" id="UP001168380">
    <property type="component" value="Unassembled WGS sequence"/>
</dbReference>
<feature type="transmembrane region" description="Helical" evidence="1">
    <location>
        <begin position="196"/>
        <end position="216"/>
    </location>
</feature>
<keyword evidence="1" id="KW-0812">Transmembrane</keyword>
<evidence type="ECO:0000313" key="2">
    <source>
        <dbReference type="EMBL" id="MDO3383332.1"/>
    </source>
</evidence>
<organism evidence="2 3">
    <name type="scientific">Gilvimarinus algae</name>
    <dbReference type="NCBI Taxonomy" id="3058037"/>
    <lineage>
        <taxon>Bacteria</taxon>
        <taxon>Pseudomonadati</taxon>
        <taxon>Pseudomonadota</taxon>
        <taxon>Gammaproteobacteria</taxon>
        <taxon>Cellvibrionales</taxon>
        <taxon>Cellvibrionaceae</taxon>
        <taxon>Gilvimarinus</taxon>
    </lineage>
</organism>
<feature type="transmembrane region" description="Helical" evidence="1">
    <location>
        <begin position="125"/>
        <end position="144"/>
    </location>
</feature>
<keyword evidence="3" id="KW-1185">Reference proteome</keyword>
<sequence>MTTDLVTVKKLVLKDWDLHQKIIAGYIGLGILGLAILGYPHVWAFYMGCVILMTVMISAGFHAINVTIIGEKKEQTTPFIMSLPVRPFEYALAKIVANLVIFLVPWTAIVVGIVFLTLTTHIPDGILQFFLVMCVLLVMNYSLVLTITLVSESEGWSIFFMVIVNIAVNPFIMLTLRNPEFNQHMESDTFYWSDDATVMMSVMLVATVLFIVAGALRQSRRQTFI</sequence>
<feature type="transmembrane region" description="Helical" evidence="1">
    <location>
        <begin position="45"/>
        <end position="70"/>
    </location>
</feature>
<keyword evidence="1" id="KW-0472">Membrane</keyword>
<accession>A0ABT8TGW4</accession>
<protein>
    <recommendedName>
        <fullName evidence="4">ABC transporter permease</fullName>
    </recommendedName>
</protein>
<reference evidence="2" key="1">
    <citation type="submission" date="2023-07" db="EMBL/GenBank/DDBJ databases">
        <title>Gilvimarinus algae sp. nov., isolated from the surface of Kelp.</title>
        <authorList>
            <person name="Sun Y.Y."/>
            <person name="Gong Y."/>
            <person name="Du Z.J."/>
        </authorList>
    </citation>
    <scope>NUCLEOTIDE SEQUENCE</scope>
    <source>
        <strain evidence="2">SDUM040014</strain>
    </source>
</reference>
<feature type="transmembrane region" description="Helical" evidence="1">
    <location>
        <begin position="21"/>
        <end position="39"/>
    </location>
</feature>
<comment type="caution">
    <text evidence="2">The sequence shown here is derived from an EMBL/GenBank/DDBJ whole genome shotgun (WGS) entry which is preliminary data.</text>
</comment>
<keyword evidence="1" id="KW-1133">Transmembrane helix</keyword>
<dbReference type="RefSeq" id="WP_302714101.1">
    <property type="nucleotide sequence ID" value="NZ_JAULRT010000060.1"/>
</dbReference>
<evidence type="ECO:0000256" key="1">
    <source>
        <dbReference type="SAM" id="Phobius"/>
    </source>
</evidence>
<proteinExistence type="predicted"/>
<feature type="transmembrane region" description="Helical" evidence="1">
    <location>
        <begin position="156"/>
        <end position="176"/>
    </location>
</feature>